<evidence type="ECO:0000256" key="1">
    <source>
        <dbReference type="ARBA" id="ARBA00004606"/>
    </source>
</evidence>
<dbReference type="AlphaFoldDB" id="A0AAW1RNP6"/>
<comment type="caution">
    <text evidence="6">The sequence shown here is derived from an EMBL/GenBank/DDBJ whole genome shotgun (WGS) entry which is preliminary data.</text>
</comment>
<keyword evidence="3" id="KW-0808">Transferase</keyword>
<dbReference type="PANTHER" id="PTHR31042">
    <property type="entry name" value="CORE-2/I-BRANCHING BETA-1,6-N-ACETYLGLUCOSAMINYLTRANSFERASE FAMILY PROTEIN-RELATED"/>
    <property type="match status" value="1"/>
</dbReference>
<comment type="subcellular location">
    <subcellularLocation>
        <location evidence="1">Membrane</location>
        <topology evidence="1">Single-pass type II membrane protein</topology>
    </subcellularLocation>
</comment>
<evidence type="ECO:0000256" key="4">
    <source>
        <dbReference type="ARBA" id="ARBA00023136"/>
    </source>
</evidence>
<name>A0AAW1RNP6_9CHLO</name>
<evidence type="ECO:0000313" key="7">
    <source>
        <dbReference type="Proteomes" id="UP001445335"/>
    </source>
</evidence>
<dbReference type="GO" id="GO:0016757">
    <property type="term" value="F:glycosyltransferase activity"/>
    <property type="evidence" value="ECO:0007669"/>
    <property type="project" value="UniProtKB-KW"/>
</dbReference>
<dbReference type="Proteomes" id="UP001445335">
    <property type="component" value="Unassembled WGS sequence"/>
</dbReference>
<evidence type="ECO:0000256" key="5">
    <source>
        <dbReference type="ARBA" id="ARBA00023180"/>
    </source>
</evidence>
<dbReference type="Pfam" id="PF02485">
    <property type="entry name" value="Branch"/>
    <property type="match status" value="1"/>
</dbReference>
<evidence type="ECO:0000256" key="3">
    <source>
        <dbReference type="ARBA" id="ARBA00022679"/>
    </source>
</evidence>
<gene>
    <name evidence="6" type="ORF">WJX81_006504</name>
</gene>
<sequence length="301" mass="33896">MGEVPHEPIWKRWFEDIGGQVYRGCRPETQEGSDDCGAHLHSLGPDAPGGPIAAQHLFNVYTHPPKGFEEFGKGSIFRGYEISQRAKTWWLYSSAAMYALVHAAVHNPTNGFFVFLSESCVPLYPAQLVYLQVIHEAKSRLNPGCRGAPDFGRHPSPPSYRRRLAEDEEHMEWHEVTSGQWVLLNRAHALAVDRHPQNRLLWLRDESYLATLLHTLGLENETTCDWQGPTYAEWWPPGDYHPLAYEHFGAVGGANWGGAAPYTRMAETCPLFMRKVMPAATADVICLLWPASNDTDFPDLS</sequence>
<keyword evidence="4" id="KW-0472">Membrane</keyword>
<accession>A0AAW1RNP6</accession>
<reference evidence="6 7" key="1">
    <citation type="journal article" date="2024" name="Nat. Commun.">
        <title>Phylogenomics reveals the evolutionary origins of lichenization in chlorophyte algae.</title>
        <authorList>
            <person name="Puginier C."/>
            <person name="Libourel C."/>
            <person name="Otte J."/>
            <person name="Skaloud P."/>
            <person name="Haon M."/>
            <person name="Grisel S."/>
            <person name="Petersen M."/>
            <person name="Berrin J.G."/>
            <person name="Delaux P.M."/>
            <person name="Dal Grande F."/>
            <person name="Keller J."/>
        </authorList>
    </citation>
    <scope>NUCLEOTIDE SEQUENCE [LARGE SCALE GENOMIC DNA]</scope>
    <source>
        <strain evidence="6 7">SAG 245.80</strain>
    </source>
</reference>
<dbReference type="InterPro" id="IPR044174">
    <property type="entry name" value="BC10-like"/>
</dbReference>
<dbReference type="EMBL" id="JALJOU010000031">
    <property type="protein sequence ID" value="KAK9834887.1"/>
    <property type="molecule type" value="Genomic_DNA"/>
</dbReference>
<dbReference type="PANTHER" id="PTHR31042:SF150">
    <property type="entry name" value="OS06G0661900 PROTEIN"/>
    <property type="match status" value="1"/>
</dbReference>
<proteinExistence type="predicted"/>
<evidence type="ECO:0000313" key="6">
    <source>
        <dbReference type="EMBL" id="KAK9834887.1"/>
    </source>
</evidence>
<protein>
    <submittedName>
        <fullName evidence="6">Uncharacterized protein</fullName>
    </submittedName>
</protein>
<keyword evidence="7" id="KW-1185">Reference proteome</keyword>
<evidence type="ECO:0000256" key="2">
    <source>
        <dbReference type="ARBA" id="ARBA00022676"/>
    </source>
</evidence>
<dbReference type="InterPro" id="IPR003406">
    <property type="entry name" value="Glyco_trans_14"/>
</dbReference>
<dbReference type="GO" id="GO:0016020">
    <property type="term" value="C:membrane"/>
    <property type="evidence" value="ECO:0007669"/>
    <property type="project" value="UniProtKB-SubCell"/>
</dbReference>
<keyword evidence="2" id="KW-0328">Glycosyltransferase</keyword>
<organism evidence="6 7">
    <name type="scientific">Elliptochloris bilobata</name>
    <dbReference type="NCBI Taxonomy" id="381761"/>
    <lineage>
        <taxon>Eukaryota</taxon>
        <taxon>Viridiplantae</taxon>
        <taxon>Chlorophyta</taxon>
        <taxon>core chlorophytes</taxon>
        <taxon>Trebouxiophyceae</taxon>
        <taxon>Trebouxiophyceae incertae sedis</taxon>
        <taxon>Elliptochloris clade</taxon>
        <taxon>Elliptochloris</taxon>
    </lineage>
</organism>
<keyword evidence="5" id="KW-0325">Glycoprotein</keyword>